<evidence type="ECO:0000313" key="1">
    <source>
        <dbReference type="EMBL" id="PBK74032.1"/>
    </source>
</evidence>
<name>A0A2H3C464_9AGAR</name>
<dbReference type="Proteomes" id="UP000218334">
    <property type="component" value="Unassembled WGS sequence"/>
</dbReference>
<sequence length="70" mass="7724">MGLVATIHTGLVQLSVQFSFVQFSFSRHRSVVGNFAAILQAGLMRATRFNNLETILGSICSPRRLSRASR</sequence>
<proteinExistence type="predicted"/>
<dbReference type="EMBL" id="KZ293419">
    <property type="protein sequence ID" value="PBK74032.1"/>
    <property type="molecule type" value="Genomic_DNA"/>
</dbReference>
<accession>A0A2H3C464</accession>
<reference evidence="2" key="1">
    <citation type="journal article" date="2017" name="Nat. Ecol. Evol.">
        <title>Genome expansion and lineage-specific genetic innovations in the forest pathogenic fungi Armillaria.</title>
        <authorList>
            <person name="Sipos G."/>
            <person name="Prasanna A.N."/>
            <person name="Walter M.C."/>
            <person name="O'Connor E."/>
            <person name="Balint B."/>
            <person name="Krizsan K."/>
            <person name="Kiss B."/>
            <person name="Hess J."/>
            <person name="Varga T."/>
            <person name="Slot J."/>
            <person name="Riley R."/>
            <person name="Boka B."/>
            <person name="Rigling D."/>
            <person name="Barry K."/>
            <person name="Lee J."/>
            <person name="Mihaltcheva S."/>
            <person name="LaButti K."/>
            <person name="Lipzen A."/>
            <person name="Waldron R."/>
            <person name="Moloney N.M."/>
            <person name="Sperisen C."/>
            <person name="Kredics L."/>
            <person name="Vagvoelgyi C."/>
            <person name="Patrignani A."/>
            <person name="Fitzpatrick D."/>
            <person name="Nagy I."/>
            <person name="Doyle S."/>
            <person name="Anderson J.B."/>
            <person name="Grigoriev I.V."/>
            <person name="Gueldener U."/>
            <person name="Muensterkoetter M."/>
            <person name="Nagy L.G."/>
        </authorList>
    </citation>
    <scope>NUCLEOTIDE SEQUENCE [LARGE SCALE GENOMIC DNA]</scope>
    <source>
        <strain evidence="2">28-4</strain>
    </source>
</reference>
<dbReference type="AlphaFoldDB" id="A0A2H3C464"/>
<protein>
    <submittedName>
        <fullName evidence="1">Uncharacterized protein</fullName>
    </submittedName>
</protein>
<gene>
    <name evidence="1" type="ORF">ARMSODRAFT_951577</name>
</gene>
<keyword evidence="2" id="KW-1185">Reference proteome</keyword>
<evidence type="ECO:0000313" key="2">
    <source>
        <dbReference type="Proteomes" id="UP000218334"/>
    </source>
</evidence>
<organism evidence="1 2">
    <name type="scientific">Armillaria solidipes</name>
    <dbReference type="NCBI Taxonomy" id="1076256"/>
    <lineage>
        <taxon>Eukaryota</taxon>
        <taxon>Fungi</taxon>
        <taxon>Dikarya</taxon>
        <taxon>Basidiomycota</taxon>
        <taxon>Agaricomycotina</taxon>
        <taxon>Agaricomycetes</taxon>
        <taxon>Agaricomycetidae</taxon>
        <taxon>Agaricales</taxon>
        <taxon>Marasmiineae</taxon>
        <taxon>Physalacriaceae</taxon>
        <taxon>Armillaria</taxon>
    </lineage>
</organism>